<organism evidence="3">
    <name type="scientific">Caenorhabditis brenneri</name>
    <name type="common">Nematode worm</name>
    <dbReference type="NCBI Taxonomy" id="135651"/>
    <lineage>
        <taxon>Eukaryota</taxon>
        <taxon>Metazoa</taxon>
        <taxon>Ecdysozoa</taxon>
        <taxon>Nematoda</taxon>
        <taxon>Chromadorea</taxon>
        <taxon>Rhabditida</taxon>
        <taxon>Rhabditina</taxon>
        <taxon>Rhabditomorpha</taxon>
        <taxon>Rhabditoidea</taxon>
        <taxon>Rhabditidae</taxon>
        <taxon>Peloderinae</taxon>
        <taxon>Caenorhabditis</taxon>
    </lineage>
</organism>
<dbReference type="HOGENOM" id="CLU_934572_0_0_1"/>
<evidence type="ECO:0000256" key="1">
    <source>
        <dbReference type="SAM" id="Phobius"/>
    </source>
</evidence>
<feature type="transmembrane region" description="Helical" evidence="1">
    <location>
        <begin position="67"/>
        <end position="89"/>
    </location>
</feature>
<name>G0P445_CAEBE</name>
<keyword evidence="1" id="KW-0472">Membrane</keyword>
<dbReference type="AlphaFoldDB" id="G0P445"/>
<gene>
    <name evidence="2" type="ORF">CAEBREN_19562</name>
</gene>
<keyword evidence="1" id="KW-0812">Transmembrane</keyword>
<feature type="transmembrane region" description="Helical" evidence="1">
    <location>
        <begin position="6"/>
        <end position="25"/>
    </location>
</feature>
<keyword evidence="3" id="KW-1185">Reference proteome</keyword>
<dbReference type="Proteomes" id="UP000008068">
    <property type="component" value="Unassembled WGS sequence"/>
</dbReference>
<dbReference type="EMBL" id="GL380058">
    <property type="protein sequence ID" value="EGT44613.1"/>
    <property type="molecule type" value="Genomic_DNA"/>
</dbReference>
<evidence type="ECO:0000313" key="3">
    <source>
        <dbReference type="Proteomes" id="UP000008068"/>
    </source>
</evidence>
<sequence>MLASSSMIFGTIFTCTLVIGVMLVCHPAIFPIVVSACEKVTGEDSMMVVATTEPIPIEFYASDPSTLALTGGVFLLSFMTLVHIIYYRFFRYLDGYEEFLNVTGKVVMPSHTRPLVFGCAIMIMSTFLFSVLLVFSSASLPIAQSLEDEDFDDSPVDVEDMAVDEAGIVQEYPYYFSRLTRAVVGGLIVMTFGFLTHMGYYCDRRDEHDVALKVGMPPSTSTSTYYAYGIVIICTLFLASVFLVSSHHSITGNPEVDNAEAPAPVFVAKTTVANSSLIAGNETTKTLIQNVTADTTVS</sequence>
<accession>G0P445</accession>
<reference evidence="3" key="1">
    <citation type="submission" date="2011-07" db="EMBL/GenBank/DDBJ databases">
        <authorList>
            <consortium name="Caenorhabditis brenneri Sequencing and Analysis Consortium"/>
            <person name="Wilson R.K."/>
        </authorList>
    </citation>
    <scope>NUCLEOTIDE SEQUENCE [LARGE SCALE GENOMIC DNA]</scope>
    <source>
        <strain evidence="3">PB2801</strain>
    </source>
</reference>
<keyword evidence="1" id="KW-1133">Transmembrane helix</keyword>
<feature type="transmembrane region" description="Helical" evidence="1">
    <location>
        <begin position="225"/>
        <end position="244"/>
    </location>
</feature>
<feature type="transmembrane region" description="Helical" evidence="1">
    <location>
        <begin position="182"/>
        <end position="201"/>
    </location>
</feature>
<feature type="transmembrane region" description="Helical" evidence="1">
    <location>
        <begin position="115"/>
        <end position="135"/>
    </location>
</feature>
<protein>
    <submittedName>
        <fullName evidence="2">Uncharacterized protein</fullName>
    </submittedName>
</protein>
<dbReference type="InParanoid" id="G0P445"/>
<proteinExistence type="predicted"/>
<evidence type="ECO:0000313" key="2">
    <source>
        <dbReference type="EMBL" id="EGT44613.1"/>
    </source>
</evidence>